<dbReference type="PRINTS" id="PR00507">
    <property type="entry name" value="N12N6MTFRASE"/>
</dbReference>
<evidence type="ECO:0000256" key="7">
    <source>
        <dbReference type="ARBA" id="ARBA00047942"/>
    </source>
</evidence>
<dbReference type="Pfam" id="PF07669">
    <property type="entry name" value="Eco57I"/>
    <property type="match status" value="1"/>
</dbReference>
<evidence type="ECO:0000259" key="8">
    <source>
        <dbReference type="Pfam" id="PF07669"/>
    </source>
</evidence>
<evidence type="ECO:0000256" key="1">
    <source>
        <dbReference type="ARBA" id="ARBA00011900"/>
    </source>
</evidence>
<dbReference type="InterPro" id="IPR025931">
    <property type="entry name" value="TaqI_C"/>
</dbReference>
<dbReference type="KEGG" id="pmet:G4Y79_05140"/>
<dbReference type="SUPFAM" id="SSF53335">
    <property type="entry name" value="S-adenosyl-L-methionine-dependent methyltransferases"/>
    <property type="match status" value="1"/>
</dbReference>
<sequence>MNKQQASVLINETFENAFDEDQYLRFLRELFNGQIDESDDRKFDYYGQYIPDSFKDYVRRYKRLGTYTDSDGHEIDLLIVILKRERSLDQARTMQRNFAAYHLKRRDKETAIIAYTTEERSDWRFSMVRREPVVAFSEKGNLIAKDELTPVRRYSFLVGQSERSHTAQQQLFPILLDDKHDPTLDGLEEAFNIETVTKEFFERYKALFLQLKEELDRLTTKDSRVQAEFKAKELDTANFAKKLLGQIVFLYFLQKKGWLGVREGDTWGTGPKDFLRQLFDRKWVSYDNFFDDVLEPLFYEALAIERDDNIYPRLKARIPFLNGGLFEPMNNYNWKNTAILIDNKLFEDIFDTFDLYNFTVREDEPLEKEVAVDPEMLGKVFENLLEVIDRKSKGAFYTPREIVHYMCQESLINYLATAMGDAVPREELATFIRVGELAVQNDTAKEAGTVTYTYQMPESIRTHATKLDAALANIKICDPAIGSGAFPVGMMQEIIKAREVLTIYIGKSNSRTTYNFKRQAIQESIYGVDIDSSAIDIAKLRLWLSLVVDEDDYHHIKPLPNLDYKIVCGNSLLSVQKDLFNLDLFQKLEKLKTAYFDQTDPAKKQAQRAEIDSLIARLTGGHSTFDMQIYFSEVFHGNSGFDVVIGNPPYVKEYTNRQAFDGLRDSKYYQGKMDLWYFFGCIGIDILRSTGTQCFIAPNNWTTNAGASILRNKIVGDSQIINFIDFGDFRVFSAGIQTMVFLLEKNSDMPTYKLQYSKLLNSNADLTLLKRFLYSHEEDDDYIKYHAKFVRSDLKDSFVTFLPESLTEIVDRVESHPYTLLKPDELTQGIVPNPDVVTSRGIKKIPQTKVKKLSLDVGDGVFVISRGSLDSLSEHEKKFLRPLYHPSDLQRFFLPEIFYDEIIYLTKDNASGQKAKIPNLLAHLEKYRDIMDDRRENQNGRLDFYHLHWPRDERFFEEGPKILSVRKCAIPTFVYTEKPTYVMMAFNVVKTKRFNLKFLTALLNSKVVTFWLLHKGKMQGYNFQVDKEPLLGIPLKTATKAIENDVEKKVDRLITLLANNKGKPTQDTKHIEDELDKIFYDLYELSKSDRQMIEQTIAQHMALT</sequence>
<dbReference type="GO" id="GO:0003676">
    <property type="term" value="F:nucleic acid binding"/>
    <property type="evidence" value="ECO:0007669"/>
    <property type="project" value="InterPro"/>
</dbReference>
<accession>A0A7S8EB84</accession>
<keyword evidence="6" id="KW-0238">DNA-binding</keyword>
<evidence type="ECO:0000256" key="6">
    <source>
        <dbReference type="ARBA" id="ARBA00023125"/>
    </source>
</evidence>
<dbReference type="REBASE" id="456739">
    <property type="entry name" value="AspRifORF5140P"/>
</dbReference>
<dbReference type="GO" id="GO:0009007">
    <property type="term" value="F:site-specific DNA-methyltransferase (adenine-specific) activity"/>
    <property type="evidence" value="ECO:0007669"/>
    <property type="project" value="UniProtKB-EC"/>
</dbReference>
<feature type="domain" description="TaqI-like C-terminal specificity" evidence="9">
    <location>
        <begin position="951"/>
        <end position="1015"/>
    </location>
</feature>
<dbReference type="GO" id="GO:0006304">
    <property type="term" value="P:DNA modification"/>
    <property type="evidence" value="ECO:0007669"/>
    <property type="project" value="InterPro"/>
</dbReference>
<proteinExistence type="predicted"/>
<dbReference type="InterPro" id="IPR050953">
    <property type="entry name" value="N4_N6_ade-DNA_methylase"/>
</dbReference>
<keyword evidence="3" id="KW-0808">Transferase</keyword>
<name>A0A7S8EB84_9CHLR</name>
<dbReference type="RefSeq" id="WP_195171829.1">
    <property type="nucleotide sequence ID" value="NZ_CP062983.1"/>
</dbReference>
<dbReference type="Pfam" id="PF12950">
    <property type="entry name" value="TaqI_C"/>
    <property type="match status" value="1"/>
</dbReference>
<dbReference type="EC" id="2.1.1.72" evidence="1"/>
<feature type="domain" description="Type II methyltransferase M.TaqI-like" evidence="8">
    <location>
        <begin position="523"/>
        <end position="732"/>
    </location>
</feature>
<evidence type="ECO:0000259" key="9">
    <source>
        <dbReference type="Pfam" id="PF12950"/>
    </source>
</evidence>
<dbReference type="InterPro" id="IPR011639">
    <property type="entry name" value="MethylTrfase_TaqI-like_dom"/>
</dbReference>
<organism evidence="10 11">
    <name type="scientific">Phototrophicus methaneseepsis</name>
    <dbReference type="NCBI Taxonomy" id="2710758"/>
    <lineage>
        <taxon>Bacteria</taxon>
        <taxon>Bacillati</taxon>
        <taxon>Chloroflexota</taxon>
        <taxon>Candidatus Thermofontia</taxon>
        <taxon>Phototrophicales</taxon>
        <taxon>Phototrophicaceae</taxon>
        <taxon>Phototrophicus</taxon>
    </lineage>
</organism>
<keyword evidence="2 10" id="KW-0489">Methyltransferase</keyword>
<keyword evidence="5" id="KW-0680">Restriction system</keyword>
<comment type="catalytic activity">
    <reaction evidence="7">
        <text>a 2'-deoxyadenosine in DNA + S-adenosyl-L-methionine = an N(6)-methyl-2'-deoxyadenosine in DNA + S-adenosyl-L-homocysteine + H(+)</text>
        <dbReference type="Rhea" id="RHEA:15197"/>
        <dbReference type="Rhea" id="RHEA-COMP:12418"/>
        <dbReference type="Rhea" id="RHEA-COMP:12419"/>
        <dbReference type="ChEBI" id="CHEBI:15378"/>
        <dbReference type="ChEBI" id="CHEBI:57856"/>
        <dbReference type="ChEBI" id="CHEBI:59789"/>
        <dbReference type="ChEBI" id="CHEBI:90615"/>
        <dbReference type="ChEBI" id="CHEBI:90616"/>
        <dbReference type="EC" id="2.1.1.72"/>
    </reaction>
</comment>
<dbReference type="EMBL" id="CP062983">
    <property type="protein sequence ID" value="QPC83765.1"/>
    <property type="molecule type" value="Genomic_DNA"/>
</dbReference>
<dbReference type="PROSITE" id="PS00092">
    <property type="entry name" value="N6_MTASE"/>
    <property type="match status" value="1"/>
</dbReference>
<dbReference type="GO" id="GO:0032259">
    <property type="term" value="P:methylation"/>
    <property type="evidence" value="ECO:0007669"/>
    <property type="project" value="UniProtKB-KW"/>
</dbReference>
<evidence type="ECO:0000256" key="2">
    <source>
        <dbReference type="ARBA" id="ARBA00022603"/>
    </source>
</evidence>
<dbReference type="InterPro" id="IPR029063">
    <property type="entry name" value="SAM-dependent_MTases_sf"/>
</dbReference>
<evidence type="ECO:0000256" key="5">
    <source>
        <dbReference type="ARBA" id="ARBA00022747"/>
    </source>
</evidence>
<keyword evidence="11" id="KW-1185">Reference proteome</keyword>
<protein>
    <recommendedName>
        <fullName evidence="1">site-specific DNA-methyltransferase (adenine-specific)</fullName>
        <ecNumber evidence="1">2.1.1.72</ecNumber>
    </recommendedName>
</protein>
<dbReference type="Proteomes" id="UP000594468">
    <property type="component" value="Chromosome"/>
</dbReference>
<evidence type="ECO:0000256" key="3">
    <source>
        <dbReference type="ARBA" id="ARBA00022679"/>
    </source>
</evidence>
<dbReference type="PANTHER" id="PTHR33841">
    <property type="entry name" value="DNA METHYLTRANSFERASE YEEA-RELATED"/>
    <property type="match status" value="1"/>
</dbReference>
<reference evidence="10 11" key="1">
    <citation type="submission" date="2020-02" db="EMBL/GenBank/DDBJ databases">
        <authorList>
            <person name="Zheng R.K."/>
            <person name="Sun C.M."/>
        </authorList>
    </citation>
    <scope>NUCLEOTIDE SEQUENCE [LARGE SCALE GENOMIC DNA]</scope>
    <source>
        <strain evidence="11">rifampicinis</strain>
    </source>
</reference>
<keyword evidence="4" id="KW-0949">S-adenosyl-L-methionine</keyword>
<gene>
    <name evidence="10" type="ORF">G4Y79_05140</name>
</gene>
<evidence type="ECO:0000256" key="4">
    <source>
        <dbReference type="ARBA" id="ARBA00022691"/>
    </source>
</evidence>
<dbReference type="Gene3D" id="3.40.50.150">
    <property type="entry name" value="Vaccinia Virus protein VP39"/>
    <property type="match status" value="1"/>
</dbReference>
<dbReference type="PANTHER" id="PTHR33841:SF1">
    <property type="entry name" value="DNA METHYLTRANSFERASE A"/>
    <property type="match status" value="1"/>
</dbReference>
<evidence type="ECO:0000313" key="10">
    <source>
        <dbReference type="EMBL" id="QPC83765.1"/>
    </source>
</evidence>
<dbReference type="AlphaFoldDB" id="A0A7S8EB84"/>
<evidence type="ECO:0000313" key="11">
    <source>
        <dbReference type="Proteomes" id="UP000594468"/>
    </source>
</evidence>
<dbReference type="InterPro" id="IPR002052">
    <property type="entry name" value="DNA_methylase_N6_adenine_CS"/>
</dbReference>